<sequence length="55" mass="6298">IQCAQEELIHCIIKTRHLESAITQEHKTFDHVLGELKTTESPHNSVMSELCHHHG</sequence>
<dbReference type="HOGENOM" id="CLU_3038015_0_0_1"/>
<accession>A0A0D0C469</accession>
<dbReference type="EMBL" id="KN826789">
    <property type="protein sequence ID" value="KIK77902.1"/>
    <property type="molecule type" value="Genomic_DNA"/>
</dbReference>
<evidence type="ECO:0000313" key="1">
    <source>
        <dbReference type="EMBL" id="KIK77902.1"/>
    </source>
</evidence>
<proteinExistence type="predicted"/>
<protein>
    <submittedName>
        <fullName evidence="1">Unplaced genomic scaffold scaffold_1967, whole genome shotgun sequence</fullName>
    </submittedName>
</protein>
<dbReference type="Proteomes" id="UP000054538">
    <property type="component" value="Unassembled WGS sequence"/>
</dbReference>
<gene>
    <name evidence="1" type="ORF">PAXRUDRAFT_165434</name>
</gene>
<organism evidence="1 2">
    <name type="scientific">Paxillus rubicundulus Ve08.2h10</name>
    <dbReference type="NCBI Taxonomy" id="930991"/>
    <lineage>
        <taxon>Eukaryota</taxon>
        <taxon>Fungi</taxon>
        <taxon>Dikarya</taxon>
        <taxon>Basidiomycota</taxon>
        <taxon>Agaricomycotina</taxon>
        <taxon>Agaricomycetes</taxon>
        <taxon>Agaricomycetidae</taxon>
        <taxon>Boletales</taxon>
        <taxon>Paxilineae</taxon>
        <taxon>Paxillaceae</taxon>
        <taxon>Paxillus</taxon>
    </lineage>
</organism>
<dbReference type="InParanoid" id="A0A0D0C469"/>
<name>A0A0D0C469_9AGAM</name>
<reference evidence="2" key="2">
    <citation type="submission" date="2015-01" db="EMBL/GenBank/DDBJ databases">
        <title>Evolutionary Origins and Diversification of the Mycorrhizal Mutualists.</title>
        <authorList>
            <consortium name="DOE Joint Genome Institute"/>
            <consortium name="Mycorrhizal Genomics Consortium"/>
            <person name="Kohler A."/>
            <person name="Kuo A."/>
            <person name="Nagy L.G."/>
            <person name="Floudas D."/>
            <person name="Copeland A."/>
            <person name="Barry K.W."/>
            <person name="Cichocki N."/>
            <person name="Veneault-Fourrey C."/>
            <person name="LaButti K."/>
            <person name="Lindquist E.A."/>
            <person name="Lipzen A."/>
            <person name="Lundell T."/>
            <person name="Morin E."/>
            <person name="Murat C."/>
            <person name="Riley R."/>
            <person name="Ohm R."/>
            <person name="Sun H."/>
            <person name="Tunlid A."/>
            <person name="Henrissat B."/>
            <person name="Grigoriev I.V."/>
            <person name="Hibbett D.S."/>
            <person name="Martin F."/>
        </authorList>
    </citation>
    <scope>NUCLEOTIDE SEQUENCE [LARGE SCALE GENOMIC DNA]</scope>
    <source>
        <strain evidence="2">Ve08.2h10</strain>
    </source>
</reference>
<feature type="non-terminal residue" evidence="1">
    <location>
        <position position="1"/>
    </location>
</feature>
<evidence type="ECO:0000313" key="2">
    <source>
        <dbReference type="Proteomes" id="UP000054538"/>
    </source>
</evidence>
<dbReference type="AlphaFoldDB" id="A0A0D0C469"/>
<keyword evidence="2" id="KW-1185">Reference proteome</keyword>
<reference evidence="1 2" key="1">
    <citation type="submission" date="2014-04" db="EMBL/GenBank/DDBJ databases">
        <authorList>
            <consortium name="DOE Joint Genome Institute"/>
            <person name="Kuo A."/>
            <person name="Kohler A."/>
            <person name="Jargeat P."/>
            <person name="Nagy L.G."/>
            <person name="Floudas D."/>
            <person name="Copeland A."/>
            <person name="Barry K.W."/>
            <person name="Cichocki N."/>
            <person name="Veneault-Fourrey C."/>
            <person name="LaButti K."/>
            <person name="Lindquist E.A."/>
            <person name="Lipzen A."/>
            <person name="Lundell T."/>
            <person name="Morin E."/>
            <person name="Murat C."/>
            <person name="Sun H."/>
            <person name="Tunlid A."/>
            <person name="Henrissat B."/>
            <person name="Grigoriev I.V."/>
            <person name="Hibbett D.S."/>
            <person name="Martin F."/>
            <person name="Nordberg H.P."/>
            <person name="Cantor M.N."/>
            <person name="Hua S.X."/>
        </authorList>
    </citation>
    <scope>NUCLEOTIDE SEQUENCE [LARGE SCALE GENOMIC DNA]</scope>
    <source>
        <strain evidence="1 2">Ve08.2h10</strain>
    </source>
</reference>